<accession>A0ABP6S4W0</accession>
<evidence type="ECO:0000256" key="5">
    <source>
        <dbReference type="PROSITE-ProRule" id="PRU01240"/>
    </source>
</evidence>
<dbReference type="Proteomes" id="UP001499990">
    <property type="component" value="Unassembled WGS sequence"/>
</dbReference>
<feature type="signal peptide" evidence="7">
    <location>
        <begin position="1"/>
        <end position="26"/>
    </location>
</feature>
<dbReference type="Gene3D" id="3.40.50.200">
    <property type="entry name" value="Peptidase S8/S53 domain"/>
    <property type="match status" value="1"/>
</dbReference>
<protein>
    <recommendedName>
        <fullName evidence="8">Peptidase S8/S53 domain-containing protein</fullName>
    </recommendedName>
</protein>
<proteinExistence type="inferred from homology"/>
<keyword evidence="3" id="KW-0378">Hydrolase</keyword>
<evidence type="ECO:0000259" key="8">
    <source>
        <dbReference type="Pfam" id="PF00082"/>
    </source>
</evidence>
<comment type="similarity">
    <text evidence="1 5">Belongs to the peptidase S8 family.</text>
</comment>
<evidence type="ECO:0000313" key="9">
    <source>
        <dbReference type="EMBL" id="GAA3368113.1"/>
    </source>
</evidence>
<dbReference type="Pfam" id="PF00082">
    <property type="entry name" value="Peptidase_S8"/>
    <property type="match status" value="1"/>
</dbReference>
<sequence>MPTRLWRTIGASLLVTVAFAGIPAQAAPPPRAPLPLTGTAHKAAVQRHVVTLLTGEQVTVTRGPDGKDQAAVAAPGDHDFSVVRLGTDTYVLPAEALPLIGAGRLDRELFNVTRLIADGYDDAHSATLPVIATYRKGSVHPDKAPAGAKSQRKLRSINGVALATDKKQPGRFWKSIEPATPTARALNGGIDKLWLDGKVKADLAESVPLIGAPEAWRAGHDGTGVKVAVLDTGIDVNHPDFAGRLDQVVSFVPGEGPQDKHGHGTHVASTIAGTGTASGGKYKGVAPGADLEIGKVLDDSGAGQDSWIIAGMEWAAQHAPVVSMSLGGGPSDGTDPLSQAVDRLTAETGTLFVIAAGNSGPEEQTVGAPGTAAAALTVGATSKQDALARFSSRGPLPESSVVKPDLTAPGVNITAARADGTALGPIVDEKYTTIHGHAACRGSGRAPGPAAPRLEGRAAQGRPRQHHQATGPEAGAHPGRDREAGRRPRP</sequence>
<evidence type="ECO:0000256" key="6">
    <source>
        <dbReference type="SAM" id="MobiDB-lite"/>
    </source>
</evidence>
<dbReference type="InterPro" id="IPR036852">
    <property type="entry name" value="Peptidase_S8/S53_dom_sf"/>
</dbReference>
<dbReference type="InterPro" id="IPR051048">
    <property type="entry name" value="Peptidase_S8/S53_subtilisin"/>
</dbReference>
<feature type="compositionally biased region" description="Basic and acidic residues" evidence="6">
    <location>
        <begin position="478"/>
        <end position="490"/>
    </location>
</feature>
<comment type="caution">
    <text evidence="9">The sequence shown here is derived from an EMBL/GenBank/DDBJ whole genome shotgun (WGS) entry which is preliminary data.</text>
</comment>
<organism evidence="9 10">
    <name type="scientific">Streptomyces sannanensis</name>
    <dbReference type="NCBI Taxonomy" id="285536"/>
    <lineage>
        <taxon>Bacteria</taxon>
        <taxon>Bacillati</taxon>
        <taxon>Actinomycetota</taxon>
        <taxon>Actinomycetes</taxon>
        <taxon>Kitasatosporales</taxon>
        <taxon>Streptomycetaceae</taxon>
        <taxon>Streptomyces</taxon>
    </lineage>
</organism>
<dbReference type="PROSITE" id="PS00136">
    <property type="entry name" value="SUBTILASE_ASP"/>
    <property type="match status" value="1"/>
</dbReference>
<dbReference type="PRINTS" id="PR00723">
    <property type="entry name" value="SUBTILISIN"/>
</dbReference>
<evidence type="ECO:0000256" key="1">
    <source>
        <dbReference type="ARBA" id="ARBA00011073"/>
    </source>
</evidence>
<dbReference type="PROSITE" id="PS51892">
    <property type="entry name" value="SUBTILASE"/>
    <property type="match status" value="1"/>
</dbReference>
<reference evidence="10" key="1">
    <citation type="journal article" date="2019" name="Int. J. Syst. Evol. Microbiol.">
        <title>The Global Catalogue of Microorganisms (GCM) 10K type strain sequencing project: providing services to taxonomists for standard genome sequencing and annotation.</title>
        <authorList>
            <consortium name="The Broad Institute Genomics Platform"/>
            <consortium name="The Broad Institute Genome Sequencing Center for Infectious Disease"/>
            <person name="Wu L."/>
            <person name="Ma J."/>
        </authorList>
    </citation>
    <scope>NUCLEOTIDE SEQUENCE [LARGE SCALE GENOMIC DNA]</scope>
    <source>
        <strain evidence="10">JCM 9651</strain>
    </source>
</reference>
<keyword evidence="2" id="KW-0645">Protease</keyword>
<dbReference type="InterPro" id="IPR023827">
    <property type="entry name" value="Peptidase_S8_Asp-AS"/>
</dbReference>
<dbReference type="EMBL" id="BAAAYL010000001">
    <property type="protein sequence ID" value="GAA3368113.1"/>
    <property type="molecule type" value="Genomic_DNA"/>
</dbReference>
<dbReference type="PANTHER" id="PTHR43399">
    <property type="entry name" value="SUBTILISIN-RELATED"/>
    <property type="match status" value="1"/>
</dbReference>
<feature type="domain" description="Peptidase S8/S53" evidence="8">
    <location>
        <begin position="222"/>
        <end position="419"/>
    </location>
</feature>
<evidence type="ECO:0000313" key="10">
    <source>
        <dbReference type="Proteomes" id="UP001499990"/>
    </source>
</evidence>
<dbReference type="InterPro" id="IPR015500">
    <property type="entry name" value="Peptidase_S8_subtilisin-rel"/>
</dbReference>
<dbReference type="PROSITE" id="PS00137">
    <property type="entry name" value="SUBTILASE_HIS"/>
    <property type="match status" value="1"/>
</dbReference>
<evidence type="ECO:0000256" key="3">
    <source>
        <dbReference type="ARBA" id="ARBA00022801"/>
    </source>
</evidence>
<keyword evidence="10" id="KW-1185">Reference proteome</keyword>
<evidence type="ECO:0000256" key="7">
    <source>
        <dbReference type="SAM" id="SignalP"/>
    </source>
</evidence>
<feature type="region of interest" description="Disordered" evidence="6">
    <location>
        <begin position="438"/>
        <end position="490"/>
    </location>
</feature>
<keyword evidence="4" id="KW-0720">Serine protease</keyword>
<feature type="chain" id="PRO_5045635835" description="Peptidase S8/S53 domain-containing protein" evidence="7">
    <location>
        <begin position="27"/>
        <end position="490"/>
    </location>
</feature>
<dbReference type="SUPFAM" id="SSF52743">
    <property type="entry name" value="Subtilisin-like"/>
    <property type="match status" value="1"/>
</dbReference>
<evidence type="ECO:0000256" key="4">
    <source>
        <dbReference type="ARBA" id="ARBA00022825"/>
    </source>
</evidence>
<dbReference type="PANTHER" id="PTHR43399:SF4">
    <property type="entry name" value="CELL WALL-ASSOCIATED PROTEASE"/>
    <property type="match status" value="1"/>
</dbReference>
<name>A0ABP6S4W0_9ACTN</name>
<dbReference type="InterPro" id="IPR000209">
    <property type="entry name" value="Peptidase_S8/S53_dom"/>
</dbReference>
<keyword evidence="7" id="KW-0732">Signal</keyword>
<gene>
    <name evidence="9" type="ORF">GCM10020367_05160</name>
</gene>
<evidence type="ECO:0000256" key="2">
    <source>
        <dbReference type="ARBA" id="ARBA00022670"/>
    </source>
</evidence>
<comment type="caution">
    <text evidence="5">Lacks conserved residue(s) required for the propagation of feature annotation.</text>
</comment>
<dbReference type="InterPro" id="IPR022398">
    <property type="entry name" value="Peptidase_S8_His-AS"/>
</dbReference>